<organism evidence="18 19">
    <name type="scientific">Clostridium kluyveri</name>
    <dbReference type="NCBI Taxonomy" id="1534"/>
    <lineage>
        <taxon>Bacteria</taxon>
        <taxon>Bacillati</taxon>
        <taxon>Bacillota</taxon>
        <taxon>Clostridia</taxon>
        <taxon>Eubacteriales</taxon>
        <taxon>Clostridiaceae</taxon>
        <taxon>Clostridium</taxon>
    </lineage>
</organism>
<dbReference type="GO" id="GO:0016612">
    <property type="term" value="C:molybdenum-iron nitrogenase complex"/>
    <property type="evidence" value="ECO:0007669"/>
    <property type="project" value="UniProtKB-UniRule"/>
</dbReference>
<dbReference type="Gene3D" id="3.40.50.1980">
    <property type="entry name" value="Nitrogenase molybdenum iron protein domain"/>
    <property type="match status" value="1"/>
</dbReference>
<evidence type="ECO:0000256" key="9">
    <source>
        <dbReference type="ARBA" id="ARBA00022840"/>
    </source>
</evidence>
<keyword evidence="8" id="KW-0547">Nucleotide-binding</keyword>
<dbReference type="AlphaFoldDB" id="A0A1L5FBI0"/>
<comment type="cofactor">
    <cofactor evidence="2">
        <name>[7Fe-Mo-9S-C-homocitryl] cluster</name>
        <dbReference type="ChEBI" id="CHEBI:30409"/>
    </cofactor>
</comment>
<comment type="function">
    <text evidence="3">This molybdenum-iron protein is part of the nitrogenase complex that catalyzes the key enzymatic reactions in nitrogen fixation.</text>
</comment>
<reference evidence="18 19" key="1">
    <citation type="submission" date="2016-12" db="EMBL/GenBank/DDBJ databases">
        <title>Complete genome sequence of Clostridium kluyveri JZZ isolated from the pit mud of a Chinese flavor liquor-making factory.</title>
        <authorList>
            <person name="Wang Y."/>
        </authorList>
    </citation>
    <scope>NUCLEOTIDE SEQUENCE [LARGE SCALE GENOMIC DNA]</scope>
    <source>
        <strain evidence="18 19">JZZ</strain>
    </source>
</reference>
<comment type="subunit">
    <text evidence="5">Tetramer of two alpha and two beta chains. Forms complex with the iron protein (nitrogenase component 2).</text>
</comment>
<dbReference type="InterPro" id="IPR000510">
    <property type="entry name" value="Nase/OxRdtase_comp1"/>
</dbReference>
<name>A0A1L5FBI0_CLOKL</name>
<keyword evidence="7 16" id="KW-0479">Metal-binding</keyword>
<dbReference type="GO" id="GO:0046872">
    <property type="term" value="F:metal ion binding"/>
    <property type="evidence" value="ECO:0007669"/>
    <property type="project" value="UniProtKB-KW"/>
</dbReference>
<dbReference type="GO" id="GO:0016163">
    <property type="term" value="F:nitrogenase activity"/>
    <property type="evidence" value="ECO:0007669"/>
    <property type="project" value="UniProtKB-UniRule"/>
</dbReference>
<evidence type="ECO:0000256" key="11">
    <source>
        <dbReference type="ARBA" id="ARBA00023004"/>
    </source>
</evidence>
<gene>
    <name evidence="18" type="ORF">BS101_17065</name>
</gene>
<evidence type="ECO:0000259" key="17">
    <source>
        <dbReference type="Pfam" id="PF00148"/>
    </source>
</evidence>
<dbReference type="SUPFAM" id="SSF53807">
    <property type="entry name" value="Helical backbone' metal receptor"/>
    <property type="match status" value="1"/>
</dbReference>
<dbReference type="Proteomes" id="UP000184604">
    <property type="component" value="Chromosome"/>
</dbReference>
<dbReference type="NCBIfam" id="TIGR01862">
    <property type="entry name" value="N2-ase-Ialpha"/>
    <property type="match status" value="1"/>
</dbReference>
<comment type="cofactor">
    <cofactor evidence="1">
        <name>[8Fe-7S] cluster</name>
        <dbReference type="ChEBI" id="CHEBI:21143"/>
    </cofactor>
</comment>
<dbReference type="RefSeq" id="WP_073539922.1">
    <property type="nucleotide sequence ID" value="NZ_CP018335.1"/>
</dbReference>
<dbReference type="PANTHER" id="PTHR43457:SF1">
    <property type="entry name" value="NITROGENASE MOLYBDENUM-IRON PROTEIN ALPHA CHAIN"/>
    <property type="match status" value="1"/>
</dbReference>
<evidence type="ECO:0000256" key="3">
    <source>
        <dbReference type="ARBA" id="ARBA00002621"/>
    </source>
</evidence>
<dbReference type="PANTHER" id="PTHR43457">
    <property type="entry name" value="NITROGENASE MOLYBDENUM-IRON PROTEIN ALPHA CHAIN"/>
    <property type="match status" value="1"/>
</dbReference>
<evidence type="ECO:0000256" key="16">
    <source>
        <dbReference type="RuleBase" id="RU004022"/>
    </source>
</evidence>
<dbReference type="InterPro" id="IPR005972">
    <property type="entry name" value="Nase_Mo-Fe_asu"/>
</dbReference>
<evidence type="ECO:0000256" key="1">
    <source>
        <dbReference type="ARBA" id="ARBA00001919"/>
    </source>
</evidence>
<comment type="catalytic activity">
    <reaction evidence="14 16">
        <text>N2 + 8 reduced [2Fe-2S]-[ferredoxin] + 16 ATP + 16 H2O = H2 + 8 oxidized [2Fe-2S]-[ferredoxin] + 2 NH4(+) + 16 ADP + 16 phosphate + 6 H(+)</text>
        <dbReference type="Rhea" id="RHEA:21448"/>
        <dbReference type="Rhea" id="RHEA-COMP:10000"/>
        <dbReference type="Rhea" id="RHEA-COMP:10001"/>
        <dbReference type="ChEBI" id="CHEBI:15377"/>
        <dbReference type="ChEBI" id="CHEBI:15378"/>
        <dbReference type="ChEBI" id="CHEBI:17997"/>
        <dbReference type="ChEBI" id="CHEBI:18276"/>
        <dbReference type="ChEBI" id="CHEBI:28938"/>
        <dbReference type="ChEBI" id="CHEBI:30616"/>
        <dbReference type="ChEBI" id="CHEBI:33737"/>
        <dbReference type="ChEBI" id="CHEBI:33738"/>
        <dbReference type="ChEBI" id="CHEBI:43474"/>
        <dbReference type="ChEBI" id="CHEBI:456216"/>
        <dbReference type="EC" id="1.18.6.1"/>
    </reaction>
</comment>
<accession>A0A1L5FBI0</accession>
<evidence type="ECO:0000313" key="19">
    <source>
        <dbReference type="Proteomes" id="UP000184604"/>
    </source>
</evidence>
<keyword evidence="12" id="KW-0411">Iron-sulfur</keyword>
<evidence type="ECO:0000256" key="5">
    <source>
        <dbReference type="ARBA" id="ARBA00011462"/>
    </source>
</evidence>
<protein>
    <recommendedName>
        <fullName evidence="16">Nitrogenase protein alpha chain</fullName>
        <ecNumber evidence="16">1.18.6.1</ecNumber>
    </recommendedName>
</protein>
<evidence type="ECO:0000313" key="18">
    <source>
        <dbReference type="EMBL" id="APM40323.1"/>
    </source>
</evidence>
<keyword evidence="10 16" id="KW-0560">Oxidoreductase</keyword>
<dbReference type="EC" id="1.18.6.1" evidence="16"/>
<dbReference type="Gene3D" id="3.40.50.12380">
    <property type="entry name" value="Nitrogenase MoFe cofactor biosynthesis protein NifE, C-terminal"/>
    <property type="match status" value="2"/>
</dbReference>
<keyword evidence="6" id="KW-0500">Molybdenum</keyword>
<evidence type="ECO:0000256" key="12">
    <source>
        <dbReference type="ARBA" id="ARBA00023014"/>
    </source>
</evidence>
<evidence type="ECO:0000256" key="8">
    <source>
        <dbReference type="ARBA" id="ARBA00022741"/>
    </source>
</evidence>
<proteinExistence type="inferred from homology"/>
<dbReference type="InterPro" id="IPR000318">
    <property type="entry name" value="Nase_comp1_CS"/>
</dbReference>
<evidence type="ECO:0000256" key="15">
    <source>
        <dbReference type="RuleBase" id="RU004021"/>
    </source>
</evidence>
<evidence type="ECO:0000256" key="14">
    <source>
        <dbReference type="ARBA" id="ARBA00047967"/>
    </source>
</evidence>
<keyword evidence="13 15" id="KW-0535">Nitrogen fixation</keyword>
<dbReference type="Pfam" id="PF00148">
    <property type="entry name" value="Oxidored_nitro"/>
    <property type="match status" value="1"/>
</dbReference>
<evidence type="ECO:0000256" key="10">
    <source>
        <dbReference type="ARBA" id="ARBA00023002"/>
    </source>
</evidence>
<evidence type="ECO:0000256" key="13">
    <source>
        <dbReference type="ARBA" id="ARBA00023231"/>
    </source>
</evidence>
<dbReference type="OrthoDB" id="9767044at2"/>
<evidence type="ECO:0000256" key="4">
    <source>
        <dbReference type="ARBA" id="ARBA00011002"/>
    </source>
</evidence>
<dbReference type="NCBIfam" id="TIGR01282">
    <property type="entry name" value="nifD"/>
    <property type="match status" value="1"/>
</dbReference>
<dbReference type="PROSITE" id="PS00699">
    <property type="entry name" value="NITROGENASE_1_1"/>
    <property type="match status" value="1"/>
</dbReference>
<comment type="similarity">
    <text evidence="4 15">Belongs to the NifD/NifK/NifE/NifN family.</text>
</comment>
<evidence type="ECO:0000256" key="6">
    <source>
        <dbReference type="ARBA" id="ARBA00022505"/>
    </source>
</evidence>
<dbReference type="GO" id="GO:0005524">
    <property type="term" value="F:ATP binding"/>
    <property type="evidence" value="ECO:0007669"/>
    <property type="project" value="UniProtKB-KW"/>
</dbReference>
<keyword evidence="9" id="KW-0067">ATP-binding</keyword>
<keyword evidence="11 16" id="KW-0408">Iron</keyword>
<evidence type="ECO:0000256" key="2">
    <source>
        <dbReference type="ARBA" id="ARBA00001969"/>
    </source>
</evidence>
<sequence length="532" mass="60062">MKKVLDQVLEVYPAKTFKNRKKHILIKSNDELNPVIQANVRTVPGIMTNRGCCYAGCKGVVLGPVKDMVHITHGPIGCAYYSWETRRNKAKAEDGGQNFLEYTFSTDMQERDIVFGGVEKLKQAIKEAVELFHPKAIGIYATCPVGLIGDDINAVAQEATKEYGIQVLAFNCEGYKGVSQSAGHHIANNNILESIVGKGKPVEHKKFSINMLGEYNIGGDAWEIERVLEKIGYNVVGRFSGDGSHERLEQSYISDLNLVQCHRSINYIAEMMEIRYGIPWVKVNFIGVKSTIETLRNMAKFFDDPGLTKRTEEVIEEELDAISEEISFYRDKLQGKTACLFVGGSRAHHYQKLLEDLGIKTVLAGYEFGHRDDYEGREVIPNIKLDADTRNIPELTVEKDEERYRIIISPERYETLKQEIPLEYYGGMIKDMEEGSIVVDDLNHHETEQFIKLLKPDMFFSGIKDKYVIQKMGVVSKQLHSYDYSGPYAGFRGAAVFARDLAAGVFTPAWSYVTPPWRKEPLLEGELIGGEK</sequence>
<dbReference type="PROSITE" id="PS00090">
    <property type="entry name" value="NITROGENASE_1_2"/>
    <property type="match status" value="1"/>
</dbReference>
<dbReference type="InterPro" id="IPR010143">
    <property type="entry name" value="Nase_comp1_asu"/>
</dbReference>
<dbReference type="GO" id="GO:0051536">
    <property type="term" value="F:iron-sulfur cluster binding"/>
    <property type="evidence" value="ECO:0007669"/>
    <property type="project" value="UniProtKB-KW"/>
</dbReference>
<dbReference type="EMBL" id="CP018335">
    <property type="protein sequence ID" value="APM40323.1"/>
    <property type="molecule type" value="Genomic_DNA"/>
</dbReference>
<feature type="domain" description="Nitrogenase/oxidoreductase component 1" evidence="17">
    <location>
        <begin position="52"/>
        <end position="503"/>
    </location>
</feature>
<evidence type="ECO:0000256" key="7">
    <source>
        <dbReference type="ARBA" id="ARBA00022723"/>
    </source>
</evidence>